<accession>A0A1Y1MSR2</accession>
<dbReference type="CDD" id="cd09274">
    <property type="entry name" value="RNase_HI_RT_Ty3"/>
    <property type="match status" value="1"/>
</dbReference>
<dbReference type="FunFam" id="3.30.70.270:FF:000026">
    <property type="entry name" value="Transposon Ty3-G Gag-Pol polyprotein"/>
    <property type="match status" value="1"/>
</dbReference>
<dbReference type="GO" id="GO:0071897">
    <property type="term" value="P:DNA biosynthetic process"/>
    <property type="evidence" value="ECO:0007669"/>
    <property type="project" value="UniProtKB-ARBA"/>
</dbReference>
<dbReference type="EMBL" id="GEZM01022978">
    <property type="protein sequence ID" value="JAV88629.1"/>
    <property type="molecule type" value="Transcribed_RNA"/>
</dbReference>
<reference evidence="2" key="1">
    <citation type="journal article" date="2016" name="Sci. Rep.">
        <title>Molecular characterization of firefly nuptial gifts: a multi-omics approach sheds light on postcopulatory sexual selection.</title>
        <authorList>
            <person name="Al-Wathiqui N."/>
            <person name="Fallon T.R."/>
            <person name="South A."/>
            <person name="Weng J.K."/>
            <person name="Lewis S.M."/>
        </authorList>
    </citation>
    <scope>NUCLEOTIDE SEQUENCE</scope>
</reference>
<dbReference type="InterPro" id="IPR041577">
    <property type="entry name" value="RT_RNaseH_2"/>
</dbReference>
<dbReference type="InterPro" id="IPR043128">
    <property type="entry name" value="Rev_trsase/Diguanyl_cyclase"/>
</dbReference>
<evidence type="ECO:0000313" key="2">
    <source>
        <dbReference type="EMBL" id="JAV88629.1"/>
    </source>
</evidence>
<evidence type="ECO:0000259" key="1">
    <source>
        <dbReference type="Pfam" id="PF17919"/>
    </source>
</evidence>
<dbReference type="InterPro" id="IPR043502">
    <property type="entry name" value="DNA/RNA_pol_sf"/>
</dbReference>
<dbReference type="Gene3D" id="3.30.70.270">
    <property type="match status" value="1"/>
</dbReference>
<dbReference type="Pfam" id="PF17919">
    <property type="entry name" value="RT_RNaseH_2"/>
    <property type="match status" value="1"/>
</dbReference>
<dbReference type="AlphaFoldDB" id="A0A1Y1MSR2"/>
<dbReference type="InterPro" id="IPR050951">
    <property type="entry name" value="Retrovirus_Pol_polyprotein"/>
</dbReference>
<protein>
    <recommendedName>
        <fullName evidence="1">Reverse transcriptase/retrotransposon-derived protein RNase H-like domain-containing protein</fullName>
    </recommendedName>
</protein>
<dbReference type="PANTHER" id="PTHR37984">
    <property type="entry name" value="PROTEIN CBG26694"/>
    <property type="match status" value="1"/>
</dbReference>
<organism evidence="2">
    <name type="scientific">Photinus pyralis</name>
    <name type="common">Common eastern firefly</name>
    <name type="synonym">Lampyris pyralis</name>
    <dbReference type="NCBI Taxonomy" id="7054"/>
    <lineage>
        <taxon>Eukaryota</taxon>
        <taxon>Metazoa</taxon>
        <taxon>Ecdysozoa</taxon>
        <taxon>Arthropoda</taxon>
        <taxon>Hexapoda</taxon>
        <taxon>Insecta</taxon>
        <taxon>Pterygota</taxon>
        <taxon>Neoptera</taxon>
        <taxon>Endopterygota</taxon>
        <taxon>Coleoptera</taxon>
        <taxon>Polyphaga</taxon>
        <taxon>Elateriformia</taxon>
        <taxon>Elateroidea</taxon>
        <taxon>Lampyridae</taxon>
        <taxon>Lampyrinae</taxon>
        <taxon>Photinus</taxon>
    </lineage>
</organism>
<sequence length="206" mass="23710">MQLGTNIPRPKDKKEVQRLLGVFTYVTKFIKKFSCSTEPLRNLLKKDVEFIWLDDQENAFNQLKEALSKKPVLQYFDAKKDTISVDASKSGLGACFLQNKLPCAYASRALTETQCRYAQIEQELLAITFGLTRFHDIIYGTKVTVEMDHLPLITILKKPLHKTPAPALQIQKYDFEIKFIPGKHLLITDTLSRAYVNDNEKDEFKH</sequence>
<dbReference type="PANTHER" id="PTHR37984:SF8">
    <property type="entry name" value="CCHC-TYPE DOMAIN-CONTAINING PROTEIN"/>
    <property type="match status" value="1"/>
</dbReference>
<proteinExistence type="predicted"/>
<name>A0A1Y1MSR2_PHOPY</name>
<dbReference type="SUPFAM" id="SSF56672">
    <property type="entry name" value="DNA/RNA polymerases"/>
    <property type="match status" value="1"/>
</dbReference>
<feature type="domain" description="Reverse transcriptase/retrotransposon-derived protein RNase H-like" evidence="1">
    <location>
        <begin position="52"/>
        <end position="145"/>
    </location>
</feature>